<accession>A0ABQ9EAV7</accession>
<protein>
    <submittedName>
        <fullName evidence="1">Uncharacterized protein</fullName>
    </submittedName>
</protein>
<organism evidence="1 2">
    <name type="scientific">Tegillarca granosa</name>
    <name type="common">Malaysian cockle</name>
    <name type="synonym">Anadara granosa</name>
    <dbReference type="NCBI Taxonomy" id="220873"/>
    <lineage>
        <taxon>Eukaryota</taxon>
        <taxon>Metazoa</taxon>
        <taxon>Spiralia</taxon>
        <taxon>Lophotrochozoa</taxon>
        <taxon>Mollusca</taxon>
        <taxon>Bivalvia</taxon>
        <taxon>Autobranchia</taxon>
        <taxon>Pteriomorphia</taxon>
        <taxon>Arcoida</taxon>
        <taxon>Arcoidea</taxon>
        <taxon>Arcidae</taxon>
        <taxon>Tegillarca</taxon>
    </lineage>
</organism>
<evidence type="ECO:0000313" key="1">
    <source>
        <dbReference type="EMBL" id="KAJ8301604.1"/>
    </source>
</evidence>
<sequence>MVFLSRFFGTVCGHIDIDCVTTGRSPVFSLEEEAKIYKHVKAVAELGYGYTRGRGQILQLIMLFRHTEIDDQRLLYLNQELSSILEGASAYAVNKNFVELETIMIKYDLQDKPHLIYYIDEKGLMQNHKPQLIVATDHLHPPAVTDSKSAITTVFGAGSASGVAIPPFLYLLEQACCLID</sequence>
<dbReference type="Proteomes" id="UP001217089">
    <property type="component" value="Unassembled WGS sequence"/>
</dbReference>
<evidence type="ECO:0000313" key="2">
    <source>
        <dbReference type="Proteomes" id="UP001217089"/>
    </source>
</evidence>
<keyword evidence="2" id="KW-1185">Reference proteome</keyword>
<gene>
    <name evidence="1" type="ORF">KUTeg_020591</name>
</gene>
<reference evidence="1 2" key="1">
    <citation type="submission" date="2022-12" db="EMBL/GenBank/DDBJ databases">
        <title>Chromosome-level genome of Tegillarca granosa.</title>
        <authorList>
            <person name="Kim J."/>
        </authorList>
    </citation>
    <scope>NUCLEOTIDE SEQUENCE [LARGE SCALE GENOMIC DNA]</scope>
    <source>
        <strain evidence="1">Teg-2019</strain>
        <tissue evidence="1">Adductor muscle</tissue>
    </source>
</reference>
<comment type="caution">
    <text evidence="1">The sequence shown here is derived from an EMBL/GenBank/DDBJ whole genome shotgun (WGS) entry which is preliminary data.</text>
</comment>
<dbReference type="EMBL" id="JARBDR010000918">
    <property type="protein sequence ID" value="KAJ8301604.1"/>
    <property type="molecule type" value="Genomic_DNA"/>
</dbReference>
<proteinExistence type="predicted"/>
<name>A0ABQ9EAV7_TEGGR</name>